<feature type="region of interest" description="Disordered" evidence="1">
    <location>
        <begin position="93"/>
        <end position="130"/>
    </location>
</feature>
<protein>
    <recommendedName>
        <fullName evidence="4">F-box domain-containing protein</fullName>
    </recommendedName>
</protein>
<evidence type="ECO:0000256" key="1">
    <source>
        <dbReference type="SAM" id="MobiDB-lite"/>
    </source>
</evidence>
<dbReference type="EMBL" id="ML119717">
    <property type="protein sequence ID" value="RPA77986.1"/>
    <property type="molecule type" value="Genomic_DNA"/>
</dbReference>
<organism evidence="2 3">
    <name type="scientific">Ascobolus immersus RN42</name>
    <dbReference type="NCBI Taxonomy" id="1160509"/>
    <lineage>
        <taxon>Eukaryota</taxon>
        <taxon>Fungi</taxon>
        <taxon>Dikarya</taxon>
        <taxon>Ascomycota</taxon>
        <taxon>Pezizomycotina</taxon>
        <taxon>Pezizomycetes</taxon>
        <taxon>Pezizales</taxon>
        <taxon>Ascobolaceae</taxon>
        <taxon>Ascobolus</taxon>
    </lineage>
</organism>
<reference evidence="2 3" key="1">
    <citation type="journal article" date="2018" name="Nat. Ecol. Evol.">
        <title>Pezizomycetes genomes reveal the molecular basis of ectomycorrhizal truffle lifestyle.</title>
        <authorList>
            <person name="Murat C."/>
            <person name="Payen T."/>
            <person name="Noel B."/>
            <person name="Kuo A."/>
            <person name="Morin E."/>
            <person name="Chen J."/>
            <person name="Kohler A."/>
            <person name="Krizsan K."/>
            <person name="Balestrini R."/>
            <person name="Da Silva C."/>
            <person name="Montanini B."/>
            <person name="Hainaut M."/>
            <person name="Levati E."/>
            <person name="Barry K.W."/>
            <person name="Belfiori B."/>
            <person name="Cichocki N."/>
            <person name="Clum A."/>
            <person name="Dockter R.B."/>
            <person name="Fauchery L."/>
            <person name="Guy J."/>
            <person name="Iotti M."/>
            <person name="Le Tacon F."/>
            <person name="Lindquist E.A."/>
            <person name="Lipzen A."/>
            <person name="Malagnac F."/>
            <person name="Mello A."/>
            <person name="Molinier V."/>
            <person name="Miyauchi S."/>
            <person name="Poulain J."/>
            <person name="Riccioni C."/>
            <person name="Rubini A."/>
            <person name="Sitrit Y."/>
            <person name="Splivallo R."/>
            <person name="Traeger S."/>
            <person name="Wang M."/>
            <person name="Zifcakova L."/>
            <person name="Wipf D."/>
            <person name="Zambonelli A."/>
            <person name="Paolocci F."/>
            <person name="Nowrousian M."/>
            <person name="Ottonello S."/>
            <person name="Baldrian P."/>
            <person name="Spatafora J.W."/>
            <person name="Henrissat B."/>
            <person name="Nagy L.G."/>
            <person name="Aury J.M."/>
            <person name="Wincker P."/>
            <person name="Grigoriev I.V."/>
            <person name="Bonfante P."/>
            <person name="Martin F.M."/>
        </authorList>
    </citation>
    <scope>NUCLEOTIDE SEQUENCE [LARGE SCALE GENOMIC DNA]</scope>
    <source>
        <strain evidence="2 3">RN42</strain>
    </source>
</reference>
<dbReference type="AlphaFoldDB" id="A0A3N4HY15"/>
<name>A0A3N4HY15_ASCIM</name>
<keyword evidence="3" id="KW-1185">Reference proteome</keyword>
<dbReference type="Proteomes" id="UP000275078">
    <property type="component" value="Unassembled WGS sequence"/>
</dbReference>
<feature type="compositionally biased region" description="Acidic residues" evidence="1">
    <location>
        <begin position="96"/>
        <end position="108"/>
    </location>
</feature>
<evidence type="ECO:0008006" key="4">
    <source>
        <dbReference type="Google" id="ProtNLM"/>
    </source>
</evidence>
<gene>
    <name evidence="2" type="ORF">BJ508DRAFT_329633</name>
</gene>
<accession>A0A3N4HY15</accession>
<proteinExistence type="predicted"/>
<evidence type="ECO:0000313" key="3">
    <source>
        <dbReference type="Proteomes" id="UP000275078"/>
    </source>
</evidence>
<sequence>MPLETLPPELWLEILDNGFSWNDFQAFRQASPRLLHFFSLENKLVQRKFAMLPEVARRVADLAGEMFEETAEDDSHRFMWRVFEVAGIKVRHAQGEEEEDSMSVDEDLPNTTISGSDLEDKGGNNSGMEDTATAISTWEERQKVIERRTTIATLKASTSHFFRYRNLLYGPIAILIANEPRFNRDSKGLYEAMLKSRYISHEIRVKILNPPPFTGGTDLEYWRSQMWEYTSNRNLYIGEGGVLPKLYDIHLFYAELDDAYEFFLSGQPGKIGWSPNNYEVGPRCGFHIYLPSFEKEYIMKHPDAALSKMNRNEYVQWIDADTYREYPGPNSSWRPGNLRRLLGDELKHVLAQVYAEEYTSQMDGFIDKMLNAHSDQDEWLRKTMFAEMGLSDEKVWVDEECWRHLERVVGLTLTVPDTLGWLFELVWFREVAKFF</sequence>
<evidence type="ECO:0000313" key="2">
    <source>
        <dbReference type="EMBL" id="RPA77986.1"/>
    </source>
</evidence>